<gene>
    <name evidence="3" type="ORF">HF526_04675</name>
</gene>
<evidence type="ECO:0008006" key="5">
    <source>
        <dbReference type="Google" id="ProtNLM"/>
    </source>
</evidence>
<evidence type="ECO:0000313" key="3">
    <source>
        <dbReference type="EMBL" id="NMH96611.1"/>
    </source>
</evidence>
<feature type="region of interest" description="Disordered" evidence="1">
    <location>
        <begin position="1"/>
        <end position="58"/>
    </location>
</feature>
<keyword evidence="2" id="KW-0472">Membrane</keyword>
<evidence type="ECO:0000256" key="2">
    <source>
        <dbReference type="SAM" id="Phobius"/>
    </source>
</evidence>
<feature type="compositionally biased region" description="Polar residues" evidence="1">
    <location>
        <begin position="260"/>
        <end position="283"/>
    </location>
</feature>
<comment type="caution">
    <text evidence="3">The sequence shown here is derived from an EMBL/GenBank/DDBJ whole genome shotgun (WGS) entry which is preliminary data.</text>
</comment>
<protein>
    <recommendedName>
        <fullName evidence="5">Integral membrane protein</fullName>
    </recommendedName>
</protein>
<feature type="compositionally biased region" description="Low complexity" evidence="1">
    <location>
        <begin position="249"/>
        <end position="259"/>
    </location>
</feature>
<organism evidence="3 4">
    <name type="scientific">Pseudonocardia acidicola</name>
    <dbReference type="NCBI Taxonomy" id="2724939"/>
    <lineage>
        <taxon>Bacteria</taxon>
        <taxon>Bacillati</taxon>
        <taxon>Actinomycetota</taxon>
        <taxon>Actinomycetes</taxon>
        <taxon>Pseudonocardiales</taxon>
        <taxon>Pseudonocardiaceae</taxon>
        <taxon>Pseudonocardia</taxon>
    </lineage>
</organism>
<dbReference type="EMBL" id="JAAXLA010000005">
    <property type="protein sequence ID" value="NMH96611.1"/>
    <property type="molecule type" value="Genomic_DNA"/>
</dbReference>
<name>A0ABX1S512_9PSEU</name>
<feature type="region of interest" description="Disordered" evidence="1">
    <location>
        <begin position="249"/>
        <end position="296"/>
    </location>
</feature>
<accession>A0ABX1S512</accession>
<dbReference type="Proteomes" id="UP000820669">
    <property type="component" value="Unassembled WGS sequence"/>
</dbReference>
<evidence type="ECO:0000256" key="1">
    <source>
        <dbReference type="SAM" id="MobiDB-lite"/>
    </source>
</evidence>
<feature type="compositionally biased region" description="Gly residues" evidence="1">
    <location>
        <begin position="285"/>
        <end position="296"/>
    </location>
</feature>
<keyword evidence="2" id="KW-0812">Transmembrane</keyword>
<feature type="transmembrane region" description="Helical" evidence="2">
    <location>
        <begin position="140"/>
        <end position="164"/>
    </location>
</feature>
<feature type="transmembrane region" description="Helical" evidence="2">
    <location>
        <begin position="63"/>
        <end position="87"/>
    </location>
</feature>
<evidence type="ECO:0000313" key="4">
    <source>
        <dbReference type="Proteomes" id="UP000820669"/>
    </source>
</evidence>
<sequence length="296" mass="29158">MTLKTDRDGLAIGPSTAPIGTAAADAGPPGVRGDPAEPATDAGEHPSVRPDRSEPPQELMSSAVANVLGAVLLGALVLGLVCTGLAFKAADDAQQAARAAVAAASSVTAQPVPATADTATLGQWEAPRIPVIGLRMTPNVSVLVLATAAGFVGALVHVLTVFTARRGYGTLGSRFAAWYLATPVTGAALAMLLIAAIRVGLVSGGANGDTGANLFGVLALGAVAGLFARKATDRLALLLGDSAPSVARGATEAGRATRGSNETSATAEQAGTTNFVPPRTQRSGSGPGQGLAGGTP</sequence>
<keyword evidence="4" id="KW-1185">Reference proteome</keyword>
<feature type="transmembrane region" description="Helical" evidence="2">
    <location>
        <begin position="211"/>
        <end position="228"/>
    </location>
</feature>
<proteinExistence type="predicted"/>
<dbReference type="RefSeq" id="WP_169379883.1">
    <property type="nucleotide sequence ID" value="NZ_JAAXLA010000005.1"/>
</dbReference>
<feature type="transmembrane region" description="Helical" evidence="2">
    <location>
        <begin position="176"/>
        <end position="199"/>
    </location>
</feature>
<reference evidence="3 4" key="1">
    <citation type="submission" date="2020-04" db="EMBL/GenBank/DDBJ databases">
        <authorList>
            <person name="Klaysubun C."/>
            <person name="Duangmal K."/>
            <person name="Lipun K."/>
        </authorList>
    </citation>
    <scope>NUCLEOTIDE SEQUENCE [LARGE SCALE GENOMIC DNA]</scope>
    <source>
        <strain evidence="3 4">K10HN5</strain>
    </source>
</reference>
<feature type="compositionally biased region" description="Basic and acidic residues" evidence="1">
    <location>
        <begin position="42"/>
        <end position="55"/>
    </location>
</feature>
<keyword evidence="2" id="KW-1133">Transmembrane helix</keyword>